<feature type="compositionally biased region" description="Low complexity" evidence="1">
    <location>
        <begin position="191"/>
        <end position="211"/>
    </location>
</feature>
<feature type="compositionally biased region" description="Polar residues" evidence="1">
    <location>
        <begin position="134"/>
        <end position="143"/>
    </location>
</feature>
<feature type="region of interest" description="Disordered" evidence="1">
    <location>
        <begin position="185"/>
        <end position="233"/>
    </location>
</feature>
<name>A0A8S5NJL1_9CAUD</name>
<feature type="compositionally biased region" description="Polar residues" evidence="1">
    <location>
        <begin position="219"/>
        <end position="233"/>
    </location>
</feature>
<proteinExistence type="predicted"/>
<sequence length="280" mass="31311">MISLLHVLATKRGGPRMVQSFSAYAMTTPGEYTETLGNLIAFGYDTDARLHLSADYYPIYEEKHREELNEKIVRHYALREIGQETAQQFIFYLGMTMAEIMPYFNERYRTLALKYDPLNTMEMVSESLSNTVAQSSGKTSASQDSVTRSSSDGTSSSSTKSQSYDSEVPATGVQGDFARYATHANQAQADTDGSSHSTQDTSSQSHSTSSTEWQHDATDGSTKSHTSGRSQSATSLIQEYRNAIINVDMEIVRSLEPCFMQVWGSYDTIFSNCHNYEEWE</sequence>
<accession>A0A8S5NJL1</accession>
<dbReference type="EMBL" id="BK015185">
    <property type="protein sequence ID" value="DAD94881.1"/>
    <property type="molecule type" value="Genomic_DNA"/>
</dbReference>
<feature type="compositionally biased region" description="Low complexity" evidence="1">
    <location>
        <begin position="144"/>
        <end position="166"/>
    </location>
</feature>
<evidence type="ECO:0000256" key="1">
    <source>
        <dbReference type="SAM" id="MobiDB-lite"/>
    </source>
</evidence>
<protein>
    <submittedName>
        <fullName evidence="2">Lower collar protein</fullName>
    </submittedName>
</protein>
<evidence type="ECO:0000313" key="2">
    <source>
        <dbReference type="EMBL" id="DAD94881.1"/>
    </source>
</evidence>
<reference evidence="2" key="1">
    <citation type="journal article" date="2021" name="Proc. Natl. Acad. Sci. U.S.A.">
        <title>A Catalog of Tens of Thousands of Viruses from Human Metagenomes Reveals Hidden Associations with Chronic Diseases.</title>
        <authorList>
            <person name="Tisza M.J."/>
            <person name="Buck C.B."/>
        </authorList>
    </citation>
    <scope>NUCLEOTIDE SEQUENCE</scope>
    <source>
        <strain evidence="2">Ct7gc4</strain>
    </source>
</reference>
<feature type="region of interest" description="Disordered" evidence="1">
    <location>
        <begin position="134"/>
        <end position="169"/>
    </location>
</feature>
<organism evidence="2">
    <name type="scientific">Podoviridae sp. ct7gc4</name>
    <dbReference type="NCBI Taxonomy" id="2826542"/>
    <lineage>
        <taxon>Viruses</taxon>
        <taxon>Duplodnaviria</taxon>
        <taxon>Heunggongvirae</taxon>
        <taxon>Uroviricota</taxon>
        <taxon>Caudoviricetes</taxon>
    </lineage>
</organism>